<dbReference type="EMBL" id="JACOZA010000064">
    <property type="protein sequence ID" value="MBI2096980.1"/>
    <property type="molecule type" value="Genomic_DNA"/>
</dbReference>
<dbReference type="InterPro" id="IPR013783">
    <property type="entry name" value="Ig-like_fold"/>
</dbReference>
<dbReference type="Gene3D" id="2.60.40.10">
    <property type="entry name" value="Immunoglobulins"/>
    <property type="match status" value="1"/>
</dbReference>
<keyword evidence="1" id="KW-0812">Transmembrane</keyword>
<evidence type="ECO:0008006" key="4">
    <source>
        <dbReference type="Google" id="ProtNLM"/>
    </source>
</evidence>
<accession>A0A931SDI1</accession>
<name>A0A931SDI1_9BACT</name>
<keyword evidence="1" id="KW-0472">Membrane</keyword>
<reference evidence="2" key="1">
    <citation type="submission" date="2020-07" db="EMBL/GenBank/DDBJ databases">
        <title>Huge and variable diversity of episymbiotic CPR bacteria and DPANN archaea in groundwater ecosystems.</title>
        <authorList>
            <person name="He C.Y."/>
            <person name="Keren R."/>
            <person name="Whittaker M."/>
            <person name="Farag I.F."/>
            <person name="Doudna J."/>
            <person name="Cate J.H.D."/>
            <person name="Banfield J.F."/>
        </authorList>
    </citation>
    <scope>NUCLEOTIDE SEQUENCE</scope>
    <source>
        <strain evidence="2">NC_groundwater_193_Ag_S-0.1um_51_7</strain>
    </source>
</reference>
<keyword evidence="1" id="KW-1133">Transmembrane helix</keyword>
<dbReference type="Proteomes" id="UP000724148">
    <property type="component" value="Unassembled WGS sequence"/>
</dbReference>
<proteinExistence type="predicted"/>
<organism evidence="2 3">
    <name type="scientific">Candidatus Sungiibacteriota bacterium</name>
    <dbReference type="NCBI Taxonomy" id="2750080"/>
    <lineage>
        <taxon>Bacteria</taxon>
        <taxon>Candidatus Sungiibacteriota</taxon>
    </lineage>
</organism>
<protein>
    <recommendedName>
        <fullName evidence="4">CARDB domain-containing protein</fullName>
    </recommendedName>
</protein>
<evidence type="ECO:0000313" key="2">
    <source>
        <dbReference type="EMBL" id="MBI2096980.1"/>
    </source>
</evidence>
<feature type="transmembrane region" description="Helical" evidence="1">
    <location>
        <begin position="12"/>
        <end position="32"/>
    </location>
</feature>
<evidence type="ECO:0000256" key="1">
    <source>
        <dbReference type="SAM" id="Phobius"/>
    </source>
</evidence>
<sequence>MPDKDRIIRLGLLIFAAIGLLAVLGFGIWGAIKLAAGFPSPKTALTRLASLVSGVTLTRERIAPIATVTVDPKAVTTGNTFTIAWERGGNDENIGAYELTYPCDTSATLQLPSGETIQCNALFNLWSKNSMTLAIISKSLSPVNLPISIYFTAQGKSEPVLVGTGNITVTPKQEILPNANVPPAPKPEPAILTPGTETTNTYFIGSQTKIGSGAADLTIQIVDVGIINEATGIFTHATSVNPNQRAGIVFDVTNIGGVPSQQWKFQAALPAAGGNFTSDTQDSIAAGARIRYTIGFRDLNHRGENTAVITIDPHQQISDVNRANNTASTTIVRDY</sequence>
<dbReference type="AlphaFoldDB" id="A0A931SDI1"/>
<comment type="caution">
    <text evidence="2">The sequence shown here is derived from an EMBL/GenBank/DDBJ whole genome shotgun (WGS) entry which is preliminary data.</text>
</comment>
<gene>
    <name evidence="2" type="ORF">HYT40_02385</name>
</gene>
<evidence type="ECO:0000313" key="3">
    <source>
        <dbReference type="Proteomes" id="UP000724148"/>
    </source>
</evidence>